<evidence type="ECO:0000313" key="2">
    <source>
        <dbReference type="EMBL" id="PJE27272.1"/>
    </source>
</evidence>
<dbReference type="EMBL" id="PGTB01000421">
    <property type="protein sequence ID" value="PJE27272.1"/>
    <property type="molecule type" value="Genomic_DNA"/>
</dbReference>
<keyword evidence="3" id="KW-1185">Reference proteome</keyword>
<name>A0A2M8ISY8_9RHOB</name>
<dbReference type="Gene3D" id="1.10.10.1100">
    <property type="entry name" value="BFD-like [2Fe-2S]-binding domain"/>
    <property type="match status" value="1"/>
</dbReference>
<gene>
    <name evidence="2" type="ORF">CVM52_26355</name>
</gene>
<feature type="domain" description="BFD-like [2Fe-2S]-binding" evidence="1">
    <location>
        <begin position="111"/>
        <end position="160"/>
    </location>
</feature>
<dbReference type="RefSeq" id="WP_133120030.1">
    <property type="nucleotide sequence ID" value="NZ_PGTB01000421.1"/>
</dbReference>
<accession>A0A2M8ISY8</accession>
<dbReference type="OrthoDB" id="9816402at2"/>
<organism evidence="2 3">
    <name type="scientific">Pseudooceanicola lipolyticus</name>
    <dbReference type="NCBI Taxonomy" id="2029104"/>
    <lineage>
        <taxon>Bacteria</taxon>
        <taxon>Pseudomonadati</taxon>
        <taxon>Pseudomonadota</taxon>
        <taxon>Alphaproteobacteria</taxon>
        <taxon>Rhodobacterales</taxon>
        <taxon>Paracoccaceae</taxon>
        <taxon>Pseudooceanicola</taxon>
    </lineage>
</organism>
<proteinExistence type="predicted"/>
<evidence type="ECO:0000259" key="1">
    <source>
        <dbReference type="Pfam" id="PF04324"/>
    </source>
</evidence>
<dbReference type="InterPro" id="IPR041854">
    <property type="entry name" value="BFD-like_2Fe2S-bd_dom_sf"/>
</dbReference>
<dbReference type="Pfam" id="PF04324">
    <property type="entry name" value="Fer2_BFD"/>
    <property type="match status" value="1"/>
</dbReference>
<dbReference type="AlphaFoldDB" id="A0A2M8ISY8"/>
<sequence>PMAPRADYWARARTRAGWRAELAGTDEITNWEAEARRLFGLPDMTVQSVQDPGRGEARLAFYDNGPLVAALFVSRQPVAVMRDYLAALPGEETSDALTGRSPADRPDPGPILCSCFSVGVNTILAGIEDQGLISVEAIGAALQAGTNCGSCRPEIAALLNRVQRREAAE</sequence>
<comment type="caution">
    <text evidence="2">The sequence shown here is derived from an EMBL/GenBank/DDBJ whole genome shotgun (WGS) entry which is preliminary data.</text>
</comment>
<dbReference type="Proteomes" id="UP000231553">
    <property type="component" value="Unassembled WGS sequence"/>
</dbReference>
<protein>
    <submittedName>
        <fullName evidence="2">Nitrate reductase</fullName>
    </submittedName>
</protein>
<reference evidence="2 3" key="1">
    <citation type="journal article" date="2018" name="Int. J. Syst. Evol. Microbiol.">
        <title>Pseudooceanicola lipolyticus sp. nov., a marine alphaproteobacterium, reclassification of Oceanicola flagellatus as Pseudooceanicola flagellatus comb. nov. and emended description of the genus Pseudooceanicola.</title>
        <authorList>
            <person name="Huang M.-M."/>
            <person name="Guo L.-L."/>
            <person name="Wu Y.-H."/>
            <person name="Lai Q.-L."/>
            <person name="Shao Z.-Z."/>
            <person name="Wang C.-S."/>
            <person name="Wu M."/>
            <person name="Xu X.-W."/>
        </authorList>
    </citation>
    <scope>NUCLEOTIDE SEQUENCE [LARGE SCALE GENOMIC DNA]</scope>
    <source>
        <strain evidence="2 3">157</strain>
    </source>
</reference>
<evidence type="ECO:0000313" key="3">
    <source>
        <dbReference type="Proteomes" id="UP000231553"/>
    </source>
</evidence>
<feature type="non-terminal residue" evidence="2">
    <location>
        <position position="1"/>
    </location>
</feature>
<dbReference type="InterPro" id="IPR007419">
    <property type="entry name" value="BFD-like_2Fe2S-bd_dom"/>
</dbReference>